<name>A0A9X2GRD1_9ACTN</name>
<evidence type="ECO:0000313" key="2">
    <source>
        <dbReference type="EMBL" id="MCP2359053.1"/>
    </source>
</evidence>
<feature type="transmembrane region" description="Helical" evidence="1">
    <location>
        <begin position="135"/>
        <end position="155"/>
    </location>
</feature>
<feature type="transmembrane region" description="Helical" evidence="1">
    <location>
        <begin position="70"/>
        <end position="91"/>
    </location>
</feature>
<dbReference type="RefSeq" id="WP_253746280.1">
    <property type="nucleotide sequence ID" value="NZ_BAABKA010000007.1"/>
</dbReference>
<evidence type="ECO:0000256" key="1">
    <source>
        <dbReference type="SAM" id="Phobius"/>
    </source>
</evidence>
<feature type="transmembrane region" description="Helical" evidence="1">
    <location>
        <begin position="45"/>
        <end position="64"/>
    </location>
</feature>
<organism evidence="2 3">
    <name type="scientific">Nonomuraea thailandensis</name>
    <dbReference type="NCBI Taxonomy" id="1188745"/>
    <lineage>
        <taxon>Bacteria</taxon>
        <taxon>Bacillati</taxon>
        <taxon>Actinomycetota</taxon>
        <taxon>Actinomycetes</taxon>
        <taxon>Streptosporangiales</taxon>
        <taxon>Streptosporangiaceae</taxon>
        <taxon>Nonomuraea</taxon>
    </lineage>
</organism>
<sequence length="229" mass="24152">MTSGFEGRSELLDKVVDAVGGAYYEGRVRSGTSARTRAQTAGSTITLFAGGLVAALTFTALAGHPLATRAAGVFSVLLWLCAAMLYVWAISLPVHQLVKIREATDADDFVAKVLHKADIETDEVDKRQKWATRTAIAALSLSALTFALAVLVGPAEKSVPGMIILDQKGLASLTGACRFPPPNPIEGSVKEATLTTSFVEIAVKRDTCAPGVTVLRIPRASIKTIGSRE</sequence>
<keyword evidence="1" id="KW-0812">Transmembrane</keyword>
<evidence type="ECO:0000313" key="3">
    <source>
        <dbReference type="Proteomes" id="UP001139648"/>
    </source>
</evidence>
<keyword evidence="1" id="KW-0472">Membrane</keyword>
<comment type="caution">
    <text evidence="2">The sequence shown here is derived from an EMBL/GenBank/DDBJ whole genome shotgun (WGS) entry which is preliminary data.</text>
</comment>
<dbReference type="Proteomes" id="UP001139648">
    <property type="component" value="Unassembled WGS sequence"/>
</dbReference>
<dbReference type="EMBL" id="JAMZEB010000002">
    <property type="protein sequence ID" value="MCP2359053.1"/>
    <property type="molecule type" value="Genomic_DNA"/>
</dbReference>
<proteinExistence type="predicted"/>
<accession>A0A9X2GRD1</accession>
<keyword evidence="1" id="KW-1133">Transmembrane helix</keyword>
<keyword evidence="3" id="KW-1185">Reference proteome</keyword>
<protein>
    <submittedName>
        <fullName evidence="2">Uncharacterized protein</fullName>
    </submittedName>
</protein>
<dbReference type="AlphaFoldDB" id="A0A9X2GRD1"/>
<gene>
    <name evidence="2" type="ORF">HD597_006073</name>
</gene>
<reference evidence="2" key="1">
    <citation type="submission" date="2022-06" db="EMBL/GenBank/DDBJ databases">
        <title>Sequencing the genomes of 1000 actinobacteria strains.</title>
        <authorList>
            <person name="Klenk H.-P."/>
        </authorList>
    </citation>
    <scope>NUCLEOTIDE SEQUENCE</scope>
    <source>
        <strain evidence="2">DSM 46694</strain>
    </source>
</reference>